<evidence type="ECO:0000313" key="2">
    <source>
        <dbReference type="Proteomes" id="UP000029095"/>
    </source>
</evidence>
<protein>
    <submittedName>
        <fullName evidence="1">Uncharacterized protein</fullName>
    </submittedName>
</protein>
<keyword evidence="2" id="KW-1185">Reference proteome</keyword>
<comment type="caution">
    <text evidence="1">The sequence shown here is derived from an EMBL/GenBank/DDBJ whole genome shotgun (WGS) entry which is preliminary data.</text>
</comment>
<dbReference type="RefSeq" id="WP_043386057.1">
    <property type="nucleotide sequence ID" value="NZ_KN039950.1"/>
</dbReference>
<dbReference type="Proteomes" id="UP000029095">
    <property type="component" value="Unassembled WGS sequence"/>
</dbReference>
<name>A0A086MRI2_9ACTN</name>
<organism evidence="1 2">
    <name type="scientific">Streptomyces mutabilis</name>
    <dbReference type="NCBI Taxonomy" id="67332"/>
    <lineage>
        <taxon>Bacteria</taxon>
        <taxon>Bacillati</taxon>
        <taxon>Actinomycetota</taxon>
        <taxon>Actinomycetes</taxon>
        <taxon>Kitasatosporales</taxon>
        <taxon>Streptomycetaceae</taxon>
        <taxon>Streptomyces</taxon>
    </lineage>
</organism>
<dbReference type="AlphaFoldDB" id="A0A086MRI2"/>
<sequence length="81" mass="8569">MTELATTTQTSANELEPSVCLLESGEDYGGGSIKGVYTDRNLAADDFLDLVRGLARRNSLDVDRSGGDPATCNLYVHGGCD</sequence>
<reference evidence="1 2" key="1">
    <citation type="submission" date="2014-05" db="EMBL/GenBank/DDBJ databases">
        <title>Complete genome sequence of the Streptomyces mutabilis TRM45540.</title>
        <authorList>
            <person name="Luo X."/>
            <person name="Zhang L."/>
        </authorList>
    </citation>
    <scope>NUCLEOTIDE SEQUENCE [LARGE SCALE GENOMIC DNA]</scope>
    <source>
        <strain evidence="1 2">TRM45540</strain>
    </source>
</reference>
<gene>
    <name evidence="1" type="ORF">FM21_35185</name>
</gene>
<evidence type="ECO:0000313" key="1">
    <source>
        <dbReference type="EMBL" id="KFG71500.1"/>
    </source>
</evidence>
<proteinExistence type="predicted"/>
<dbReference type="EMBL" id="JNFQ01000007">
    <property type="protein sequence ID" value="KFG71500.1"/>
    <property type="molecule type" value="Genomic_DNA"/>
</dbReference>
<dbReference type="HOGENOM" id="CLU_2572429_0_0_11"/>
<accession>A0A086MRI2</accession>